<dbReference type="Pfam" id="PF07007">
    <property type="entry name" value="LprI"/>
    <property type="match status" value="1"/>
</dbReference>
<dbReference type="PANTHER" id="PTHR37549">
    <property type="entry name" value="LIPOPROTEIN LPRI"/>
    <property type="match status" value="1"/>
</dbReference>
<accession>A0ABS5U625</accession>
<keyword evidence="1" id="KW-0732">Signal</keyword>
<gene>
    <name evidence="3" type="ORF">KJB30_04925</name>
</gene>
<dbReference type="InterPro" id="IPR009739">
    <property type="entry name" value="LprI-like_N"/>
</dbReference>
<dbReference type="EMBL" id="JAHDYS010000003">
    <property type="protein sequence ID" value="MBT1071113.1"/>
    <property type="molecule type" value="Genomic_DNA"/>
</dbReference>
<feature type="signal peptide" evidence="1">
    <location>
        <begin position="1"/>
        <end position="20"/>
    </location>
</feature>
<evidence type="ECO:0000256" key="1">
    <source>
        <dbReference type="SAM" id="SignalP"/>
    </source>
</evidence>
<proteinExistence type="predicted"/>
<protein>
    <submittedName>
        <fullName evidence="3">DUF1311 domain-containing protein</fullName>
    </submittedName>
</protein>
<name>A0ABS5U625_9BACT</name>
<keyword evidence="4" id="KW-1185">Reference proteome</keyword>
<reference evidence="3 4" key="1">
    <citation type="submission" date="2021-05" db="EMBL/GenBank/DDBJ databases">
        <title>The draft genome of Geobacter chapellei DSM 13688.</title>
        <authorList>
            <person name="Xu Z."/>
            <person name="Masuda Y."/>
            <person name="Itoh H."/>
            <person name="Senoo K."/>
        </authorList>
    </citation>
    <scope>NUCLEOTIDE SEQUENCE [LARGE SCALE GENOMIC DNA]</scope>
    <source>
        <strain evidence="3 4">DSM 13688</strain>
    </source>
</reference>
<evidence type="ECO:0000313" key="3">
    <source>
        <dbReference type="EMBL" id="MBT1071113.1"/>
    </source>
</evidence>
<dbReference type="RefSeq" id="WP_214296816.1">
    <property type="nucleotide sequence ID" value="NZ_JAHDYS010000003.1"/>
</dbReference>
<feature type="chain" id="PRO_5046151929" evidence="1">
    <location>
        <begin position="21"/>
        <end position="332"/>
    </location>
</feature>
<comment type="caution">
    <text evidence="3">The sequence shown here is derived from an EMBL/GenBank/DDBJ whole genome shotgun (WGS) entry which is preliminary data.</text>
</comment>
<feature type="domain" description="Lysozyme inhibitor LprI-like N-terminal" evidence="2">
    <location>
        <begin position="25"/>
        <end position="96"/>
    </location>
</feature>
<sequence length="332" mass="38756">MRKIIMFVAVMLLYVTQVFAVSFDCKKAHTETEKTICYNGSLSVLDDELAVLYKKSLDLVSYKEELKQQQRDWIKNVRDACKDEDDCLQSEYEARIAAFNSTVTAASFVRKPGLQTTEREAIISAAEKMQLEKPYSEEKFTKKERTDRSFCTTLLDDLKTGQRVEFIEPIVTTDDYNNQILQRYLTKCPRLKPSKSVYWLPHVWRYLQENKIPKDEWEESGTVTFASYDFRLYHVAFDGKKKDEEFVLFEESTAKILDLKQCTVLDEISVGSAAMIDYKTKKYTGARNGVFRYKGKSYIYELTNILDNIGFLRINKYHQVGLCRFEIPQRSN</sequence>
<dbReference type="Gene3D" id="1.20.1270.180">
    <property type="match status" value="1"/>
</dbReference>
<dbReference type="PANTHER" id="PTHR37549:SF1">
    <property type="entry name" value="LIPOPROTEIN LPRI"/>
    <property type="match status" value="1"/>
</dbReference>
<dbReference type="InterPro" id="IPR052755">
    <property type="entry name" value="Lysozyme_Inhibitor_LprI"/>
</dbReference>
<evidence type="ECO:0000259" key="2">
    <source>
        <dbReference type="Pfam" id="PF07007"/>
    </source>
</evidence>
<dbReference type="Proteomes" id="UP000784128">
    <property type="component" value="Unassembled WGS sequence"/>
</dbReference>
<evidence type="ECO:0000313" key="4">
    <source>
        <dbReference type="Proteomes" id="UP000784128"/>
    </source>
</evidence>
<organism evidence="3 4">
    <name type="scientific">Pelotalea chapellei</name>
    <dbReference type="NCBI Taxonomy" id="44671"/>
    <lineage>
        <taxon>Bacteria</taxon>
        <taxon>Pseudomonadati</taxon>
        <taxon>Thermodesulfobacteriota</taxon>
        <taxon>Desulfuromonadia</taxon>
        <taxon>Geobacterales</taxon>
        <taxon>Geobacteraceae</taxon>
        <taxon>Pelotalea</taxon>
    </lineage>
</organism>